<dbReference type="EMBL" id="JACHXK010000003">
    <property type="protein sequence ID" value="MBB3109623.1"/>
    <property type="molecule type" value="Genomic_DNA"/>
</dbReference>
<name>A0A7W5AVM8_9BACL</name>
<accession>A0A7W5AVM8</accession>
<proteinExistence type="predicted"/>
<evidence type="ECO:0000313" key="2">
    <source>
        <dbReference type="EMBL" id="MBB3109623.1"/>
    </source>
</evidence>
<comment type="caution">
    <text evidence="2">The sequence shown here is derived from an EMBL/GenBank/DDBJ whole genome shotgun (WGS) entry which is preliminary data.</text>
</comment>
<dbReference type="Proteomes" id="UP000570361">
    <property type="component" value="Unassembled WGS sequence"/>
</dbReference>
<dbReference type="Pfam" id="PF20064">
    <property type="entry name" value="DUF6463"/>
    <property type="match status" value="1"/>
</dbReference>
<organism evidence="2 3">
    <name type="scientific">Paenibacillus phyllosphaerae</name>
    <dbReference type="NCBI Taxonomy" id="274593"/>
    <lineage>
        <taxon>Bacteria</taxon>
        <taxon>Bacillati</taxon>
        <taxon>Bacillota</taxon>
        <taxon>Bacilli</taxon>
        <taxon>Bacillales</taxon>
        <taxon>Paenibacillaceae</taxon>
        <taxon>Paenibacillus</taxon>
    </lineage>
</organism>
<dbReference type="AlphaFoldDB" id="A0A7W5AVM8"/>
<keyword evidence="3" id="KW-1185">Reference proteome</keyword>
<keyword evidence="1" id="KW-0812">Transmembrane</keyword>
<keyword evidence="1" id="KW-0472">Membrane</keyword>
<feature type="transmembrane region" description="Helical" evidence="1">
    <location>
        <begin position="86"/>
        <end position="110"/>
    </location>
</feature>
<dbReference type="RefSeq" id="WP_183598919.1">
    <property type="nucleotide sequence ID" value="NZ_JACHXK010000003.1"/>
</dbReference>
<gene>
    <name evidence="2" type="ORF">FHS18_001686</name>
</gene>
<feature type="transmembrane region" description="Helical" evidence="1">
    <location>
        <begin position="12"/>
        <end position="33"/>
    </location>
</feature>
<keyword evidence="1" id="KW-1133">Transmembrane helix</keyword>
<evidence type="ECO:0000256" key="1">
    <source>
        <dbReference type="SAM" id="Phobius"/>
    </source>
</evidence>
<sequence>MVSRTKRPIGLLLMLTGLLHSIVGIAIYAKHFVPIFSEGLWNTVGEGQWERGTAFWFMMFGLLLMLIGYISDWLMKKKGIAPPASFGWLLFVICLIGAVIMPVSGFWLGLPQAWVLTRA</sequence>
<evidence type="ECO:0000313" key="3">
    <source>
        <dbReference type="Proteomes" id="UP000570361"/>
    </source>
</evidence>
<feature type="transmembrane region" description="Helical" evidence="1">
    <location>
        <begin position="53"/>
        <end position="74"/>
    </location>
</feature>
<reference evidence="2 3" key="1">
    <citation type="submission" date="2020-08" db="EMBL/GenBank/DDBJ databases">
        <title>Genomic Encyclopedia of Type Strains, Phase III (KMG-III): the genomes of soil and plant-associated and newly described type strains.</title>
        <authorList>
            <person name="Whitman W."/>
        </authorList>
    </citation>
    <scope>NUCLEOTIDE SEQUENCE [LARGE SCALE GENOMIC DNA]</scope>
    <source>
        <strain evidence="2 3">CECT 5862</strain>
    </source>
</reference>
<dbReference type="InterPro" id="IPR045590">
    <property type="entry name" value="DUF6463"/>
</dbReference>
<protein>
    <submittedName>
        <fullName evidence="2">Uncharacterized protein</fullName>
    </submittedName>
</protein>